<dbReference type="KEGG" id="nmu:Nmul_A2399"/>
<dbReference type="EMBL" id="CP000103">
    <property type="protein sequence ID" value="ABB75688.1"/>
    <property type="molecule type" value="Genomic_DNA"/>
</dbReference>
<feature type="coiled-coil region" evidence="1">
    <location>
        <begin position="579"/>
        <end position="606"/>
    </location>
</feature>
<organism evidence="4 6">
    <name type="scientific">Nitrosospira multiformis (strain ATCC 25196 / NCIMB 11849 / C 71)</name>
    <dbReference type="NCBI Taxonomy" id="323848"/>
    <lineage>
        <taxon>Bacteria</taxon>
        <taxon>Pseudomonadati</taxon>
        <taxon>Pseudomonadota</taxon>
        <taxon>Betaproteobacteria</taxon>
        <taxon>Nitrosomonadales</taxon>
        <taxon>Nitrosomonadaceae</taxon>
        <taxon>Nitrosospira</taxon>
    </lineage>
</organism>
<dbReference type="CAZy" id="GT4">
    <property type="family name" value="Glycosyltransferase Family 4"/>
</dbReference>
<dbReference type="Gene3D" id="3.40.50.2000">
    <property type="entry name" value="Glycogen Phosphorylase B"/>
    <property type="match status" value="2"/>
</dbReference>
<dbReference type="Gene3D" id="3.40.50.150">
    <property type="entry name" value="Vaccinia Virus protein VP39"/>
    <property type="match status" value="1"/>
</dbReference>
<dbReference type="OrthoDB" id="101857at2"/>
<reference evidence="4 6" key="3">
    <citation type="journal article" date="2008" name="Appl. Environ. Microbiol.">
        <title>Complete genome sequence of Nitrosospira multiformis, an ammonia-oxidizing bacterium from the soil environment.</title>
        <authorList>
            <person name="Norton J.M."/>
            <person name="Klotz M.G."/>
            <person name="Stein L.Y."/>
            <person name="Arp D.J."/>
            <person name="Bottomley P.J."/>
            <person name="Chain P.S."/>
            <person name="Hauser L.J."/>
            <person name="Land M.L."/>
            <person name="Larimer F.W."/>
            <person name="Shin M.W."/>
            <person name="Starkenburg S.R."/>
        </authorList>
    </citation>
    <scope>NUCLEOTIDE SEQUENCE [LARGE SCALE GENOMIC DNA]</scope>
    <source>
        <strain evidence="4">ATCC 25196</strain>
        <strain evidence="6">ATCC 25196 / NCIMB 11849 / C 71</strain>
    </source>
</reference>
<evidence type="ECO:0000313" key="7">
    <source>
        <dbReference type="Proteomes" id="UP000236751"/>
    </source>
</evidence>
<dbReference type="eggNOG" id="COG0030">
    <property type="taxonomic scope" value="Bacteria"/>
</dbReference>
<dbReference type="PANTHER" id="PTHR45947:SF3">
    <property type="entry name" value="SULFOQUINOVOSYL TRANSFERASE SQD2"/>
    <property type="match status" value="1"/>
</dbReference>
<dbReference type="Proteomes" id="UP000236751">
    <property type="component" value="Unassembled WGS sequence"/>
</dbReference>
<sequence>MKNLSPTYVFDIQEQLWSRPGYGGINYSDGDDIELQIAKVIAEAADITVLSRELRQHCTDWPFLYHLSASRANILRPFATTLTGDILEIGAGCGAITRYLGEAGANILALEGSPRRAAIARSRTRDLENVTVLAEKFDQFECDHQFDLITLIGVLEYANLFTTGENPALAMLQRVRSLLKPEGTLILAIENQLGLKYFAGALEDHIGQPMYGIEGRYTRNQPQTFGRMVLSNLMKEAGFTTIEFLAPFPDYKLPVSILTEEGLSSKEFDGAALAWQSVRRDHQLPLSTNFSIEMVWLEVFKNGLALDMANSFLLAASPLQQKIVKAGILGYHYSTDRIPQYCKETIFQRIENSTTVNYRMLGSSLLDNRTDQVIKFACPDRAIYAEGFPLSLEFTRLLTSDGWSMSGVGLLIHRYIGLLEFIANQKGHAWDKPLPHRLPGEFFDMVPQNIIIDKNGEPVSIDTEWVLKNGIEAGWLLFRSLLLTIDSIMCFGRNLAEQKFSRREFIISALDAAGFALTNEDFQRFIELEADVQQEVTGRPSHEFVNWRPEHPLPTYSPVKHGGEIGALQSEVGVAWREIDMMRDEIDVARAKIEMLHEELDALYRSTSWRITAPLRGMRRLITRFADRPSPLSLARATLKHGTECYQTKLLADPQVSRQRIVHVIGNFLTGGSSRLVVDLFERLGHLYEQEVVTQYNPDPPNYTGIPIHEFSGGDAWDKFITYLRLYRPDLVHVHYWEDPHWYGTMIKAAREFGCKIIQNVNTPTAPYMDSCISRYIYVSDYVKTRFGKRDQPSITIYPGSNFKLFSRDKSRPVPDDCIGMVYRLDIDKLHRKSIDVFIKVVQKRPQTKVIIVGGGPYLEPYKAAVKAGKVEHAFTFTGFVPYESLIGFYARMSLFVAPVWKESFGQVGPFAMSMGLPVVGYNVGALAEIVGDCGLLAPRGNSEALAEIIIGLLDDKERREQIGSRNRDRAHKLFSVENMVNDYLKLYQELIGNTQ</sequence>
<reference evidence="5 7" key="4">
    <citation type="submission" date="2016-10" db="EMBL/GenBank/DDBJ databases">
        <authorList>
            <person name="de Groot N.N."/>
        </authorList>
    </citation>
    <scope>NUCLEOTIDE SEQUENCE [LARGE SCALE GENOMIC DNA]</scope>
    <source>
        <strain evidence="5 7">Nl13</strain>
    </source>
</reference>
<proteinExistence type="predicted"/>
<name>Q2Y6D3_NITMU</name>
<accession>Q2Y6D3</accession>
<dbReference type="Pfam" id="PF00534">
    <property type="entry name" value="Glycos_transf_1"/>
    <property type="match status" value="1"/>
</dbReference>
<dbReference type="AlphaFoldDB" id="Q2Y6D3"/>
<dbReference type="InterPro" id="IPR013217">
    <property type="entry name" value="Methyltransf_12"/>
</dbReference>
<dbReference type="InterPro" id="IPR050194">
    <property type="entry name" value="Glycosyltransferase_grp1"/>
</dbReference>
<feature type="domain" description="Glycosyl transferase family 1" evidence="2">
    <location>
        <begin position="812"/>
        <end position="969"/>
    </location>
</feature>
<dbReference type="SUPFAM" id="SSF53756">
    <property type="entry name" value="UDP-Glycosyltransferase/glycogen phosphorylase"/>
    <property type="match status" value="1"/>
</dbReference>
<protein>
    <submittedName>
        <fullName evidence="4">Glycosyl transferase, group 1</fullName>
    </submittedName>
    <submittedName>
        <fullName evidence="5">Glycosyltransferase involved in cell wall bisynthesis</fullName>
    </submittedName>
</protein>
<evidence type="ECO:0000313" key="6">
    <source>
        <dbReference type="Proteomes" id="UP000002718"/>
    </source>
</evidence>
<gene>
    <name evidence="4" type="ordered locus">Nmul_A2399</name>
    <name evidence="5" type="ORF">SAMN05216403_1428</name>
</gene>
<dbReference type="SUPFAM" id="SSF53335">
    <property type="entry name" value="S-adenosyl-L-methionine-dependent methyltransferases"/>
    <property type="match status" value="1"/>
</dbReference>
<dbReference type="InterPro" id="IPR029063">
    <property type="entry name" value="SAM-dependent_MTases_sf"/>
</dbReference>
<dbReference type="HOGENOM" id="CLU_275428_0_0_4"/>
<reference evidence="6" key="1">
    <citation type="submission" date="2005-08" db="EMBL/GenBank/DDBJ databases">
        <title>Complete sequence of chromosome 1 of Nitrosospira multiformis ATCC 25196.</title>
        <authorList>
            <person name="Copeland A."/>
            <person name="Lucas S."/>
            <person name="Lapidus A."/>
            <person name="Barry K."/>
            <person name="Detter J.C."/>
            <person name="Glavina T."/>
            <person name="Hammon N."/>
            <person name="Israni S."/>
            <person name="Pitluck S."/>
            <person name="Chain P."/>
            <person name="Malfatti S."/>
            <person name="Shin M."/>
            <person name="Vergez L."/>
            <person name="Schmutz J."/>
            <person name="Larimer F."/>
            <person name="Land M."/>
            <person name="Hauser L."/>
            <person name="Kyrpides N."/>
            <person name="Lykidis A."/>
            <person name="Richardson P."/>
        </authorList>
    </citation>
    <scope>NUCLEOTIDE SEQUENCE [LARGE SCALE GENOMIC DNA]</scope>
    <source>
        <strain evidence="6">ATCC 25196 / NCIMB 11849 / C 71</strain>
    </source>
</reference>
<dbReference type="EMBL" id="FNVK01000042">
    <property type="protein sequence ID" value="SEG17781.1"/>
    <property type="molecule type" value="Genomic_DNA"/>
</dbReference>
<dbReference type="RefSeq" id="WP_011381689.1">
    <property type="nucleotide sequence ID" value="NC_007614.1"/>
</dbReference>
<dbReference type="STRING" id="323848.Nmul_A2399"/>
<dbReference type="PANTHER" id="PTHR45947">
    <property type="entry name" value="SULFOQUINOVOSYL TRANSFERASE SQD2"/>
    <property type="match status" value="1"/>
</dbReference>
<feature type="domain" description="Methyltransferase type 12" evidence="3">
    <location>
        <begin position="87"/>
        <end position="185"/>
    </location>
</feature>
<evidence type="ECO:0000259" key="2">
    <source>
        <dbReference type="Pfam" id="PF00534"/>
    </source>
</evidence>
<evidence type="ECO:0000259" key="3">
    <source>
        <dbReference type="Pfam" id="PF08242"/>
    </source>
</evidence>
<dbReference type="eggNOG" id="COG0438">
    <property type="taxonomic scope" value="Bacteria"/>
</dbReference>
<dbReference type="CDD" id="cd03801">
    <property type="entry name" value="GT4_PimA-like"/>
    <property type="match status" value="1"/>
</dbReference>
<dbReference type="GO" id="GO:0016757">
    <property type="term" value="F:glycosyltransferase activity"/>
    <property type="evidence" value="ECO:0007669"/>
    <property type="project" value="InterPro"/>
</dbReference>
<evidence type="ECO:0000313" key="4">
    <source>
        <dbReference type="EMBL" id="ABB75688.1"/>
    </source>
</evidence>
<keyword evidence="1" id="KW-0175">Coiled coil</keyword>
<dbReference type="Pfam" id="PF08242">
    <property type="entry name" value="Methyltransf_12"/>
    <property type="match status" value="1"/>
</dbReference>
<reference evidence="4" key="2">
    <citation type="submission" date="2005-08" db="EMBL/GenBank/DDBJ databases">
        <title>Complete sequence of Chromosome 1 of Nitrosospira multiformis ATCC 25196.</title>
        <authorList>
            <consortium name="US DOE Joint Genome Institute"/>
            <person name="Copeland A."/>
            <person name="Lucas S."/>
            <person name="Lapidus A."/>
            <person name="Barry K."/>
            <person name="Detter J.C."/>
            <person name="Glavina T."/>
            <person name="Hammon N."/>
            <person name="Israni S."/>
            <person name="Pitluck S."/>
            <person name="Chain P."/>
            <person name="Malfatti S."/>
            <person name="Shin M."/>
            <person name="Vergez L."/>
            <person name="Schmutz J."/>
            <person name="Larimer F."/>
            <person name="Land M."/>
            <person name="Hauser L."/>
            <person name="Kyrpides N."/>
            <person name="Lykidis A."/>
            <person name="Richardson P."/>
        </authorList>
    </citation>
    <scope>NUCLEOTIDE SEQUENCE</scope>
    <source>
        <strain evidence="4">ATCC 25196</strain>
    </source>
</reference>
<dbReference type="CDD" id="cd02440">
    <property type="entry name" value="AdoMet_MTases"/>
    <property type="match status" value="1"/>
</dbReference>
<dbReference type="InterPro" id="IPR001296">
    <property type="entry name" value="Glyco_trans_1"/>
</dbReference>
<keyword evidence="6" id="KW-1185">Reference proteome</keyword>
<dbReference type="Proteomes" id="UP000002718">
    <property type="component" value="Chromosome"/>
</dbReference>
<keyword evidence="4" id="KW-0808">Transferase</keyword>
<evidence type="ECO:0000313" key="5">
    <source>
        <dbReference type="EMBL" id="SEG17781.1"/>
    </source>
</evidence>
<evidence type="ECO:0000256" key="1">
    <source>
        <dbReference type="SAM" id="Coils"/>
    </source>
</evidence>